<organism evidence="1 2">
    <name type="scientific">Electrophorus voltai</name>
    <dbReference type="NCBI Taxonomy" id="2609070"/>
    <lineage>
        <taxon>Eukaryota</taxon>
        <taxon>Metazoa</taxon>
        <taxon>Chordata</taxon>
        <taxon>Craniata</taxon>
        <taxon>Vertebrata</taxon>
        <taxon>Euteleostomi</taxon>
        <taxon>Actinopterygii</taxon>
        <taxon>Neopterygii</taxon>
        <taxon>Teleostei</taxon>
        <taxon>Ostariophysi</taxon>
        <taxon>Gymnotiformes</taxon>
        <taxon>Gymnotoidei</taxon>
        <taxon>Gymnotidae</taxon>
        <taxon>Electrophorus</taxon>
    </lineage>
</organism>
<feature type="non-terminal residue" evidence="1">
    <location>
        <position position="1"/>
    </location>
</feature>
<comment type="caution">
    <text evidence="1">The sequence shown here is derived from an EMBL/GenBank/DDBJ whole genome shotgun (WGS) entry which is preliminary data.</text>
</comment>
<keyword evidence="2" id="KW-1185">Reference proteome</keyword>
<name>A0AAD8YQX5_9TELE</name>
<evidence type="ECO:0000313" key="1">
    <source>
        <dbReference type="EMBL" id="KAK1785166.1"/>
    </source>
</evidence>
<dbReference type="EMBL" id="JAROKS010000026">
    <property type="protein sequence ID" value="KAK1785166.1"/>
    <property type="molecule type" value="Genomic_DNA"/>
</dbReference>
<proteinExistence type="predicted"/>
<gene>
    <name evidence="1" type="ORF">P4O66_018579</name>
</gene>
<evidence type="ECO:0000313" key="2">
    <source>
        <dbReference type="Proteomes" id="UP001239994"/>
    </source>
</evidence>
<dbReference type="PANTHER" id="PTHR19871:SF29">
    <property type="entry name" value="NACHT AND WD REPEAT DOMAIN-CONTAINING PROTEIN 2-LIKE"/>
    <property type="match status" value="1"/>
</dbReference>
<sequence length="296" mass="33906">NTLNIHVCSLQIIDPYEGMDPGNWPTQQERLQLLDECRQNSLGPFFVGLVGRQYGSACLPEQVELSEFLTILQVCQQKGFSSDALEKCYRRNENTMPSSFCLLSQHAYKKQQDTQPRSKIENSWHEVAGKGRKILNDVVSQCVLEGKIDSERAQKYFRSSLENDLRYGLQGSPADIRRCLCYVHKTSEEADQSKRGNEQHFEFQAQMPRLNQLRDDFLPGLVKSHGALVYTAASEQHCQGRYADELGQQLCSDLMALIHSSVVRERSQAQNSLSQQRHLCRVFSRLYRIERAEVSQ</sequence>
<dbReference type="AlphaFoldDB" id="A0AAD8YQX5"/>
<feature type="non-terminal residue" evidence="1">
    <location>
        <position position="296"/>
    </location>
</feature>
<protein>
    <recommendedName>
        <fullName evidence="3">DUF4062 domain-containing protein</fullName>
    </recommendedName>
</protein>
<dbReference type="PANTHER" id="PTHR19871">
    <property type="entry name" value="BETA TRANSDUCIN-RELATED PROTEIN"/>
    <property type="match status" value="1"/>
</dbReference>
<dbReference type="InterPro" id="IPR052752">
    <property type="entry name" value="NACHT-WD_repeat"/>
</dbReference>
<reference evidence="1" key="1">
    <citation type="submission" date="2023-03" db="EMBL/GenBank/DDBJ databases">
        <title>Electrophorus voltai genome.</title>
        <authorList>
            <person name="Bian C."/>
        </authorList>
    </citation>
    <scope>NUCLEOTIDE SEQUENCE</scope>
    <source>
        <strain evidence="1">CB-2022</strain>
        <tissue evidence="1">Muscle</tissue>
    </source>
</reference>
<dbReference type="Proteomes" id="UP001239994">
    <property type="component" value="Unassembled WGS sequence"/>
</dbReference>
<evidence type="ECO:0008006" key="3">
    <source>
        <dbReference type="Google" id="ProtNLM"/>
    </source>
</evidence>
<accession>A0AAD8YQX5</accession>